<keyword evidence="3" id="KW-0547">Nucleotide-binding</keyword>
<dbReference type="GO" id="GO:0008756">
    <property type="term" value="F:o-succinylbenzoate-CoA ligase activity"/>
    <property type="evidence" value="ECO:0007669"/>
    <property type="project" value="InterPro"/>
</dbReference>
<dbReference type="Gene3D" id="3.30.300.30">
    <property type="match status" value="1"/>
</dbReference>
<dbReference type="Pfam" id="PF00501">
    <property type="entry name" value="AMP-binding"/>
    <property type="match status" value="1"/>
</dbReference>
<reference evidence="8" key="1">
    <citation type="submission" date="2017-07" db="EMBL/GenBank/DDBJ databases">
        <authorList>
            <person name="Boucher Y."/>
            <person name="Orata F.D."/>
        </authorList>
    </citation>
    <scope>NUCLEOTIDE SEQUENCE [LARGE SCALE GENOMIC DNA]</scope>
    <source>
        <strain evidence="8">OYP9E10</strain>
    </source>
</reference>
<proteinExistence type="predicted"/>
<dbReference type="InterPro" id="IPR020845">
    <property type="entry name" value="AMP-binding_CS"/>
</dbReference>
<keyword evidence="2 7" id="KW-0436">Ligase</keyword>
<dbReference type="SUPFAM" id="SSF56801">
    <property type="entry name" value="Acetyl-CoA synthetase-like"/>
    <property type="match status" value="1"/>
</dbReference>
<dbReference type="InterPro" id="IPR000873">
    <property type="entry name" value="AMP-dep_synth/lig_dom"/>
</dbReference>
<sequence length="477" mass="52377">MALGTDPVNSLWHAWIKRDPKQVALSHAGQTLTWQVLDSQVAHYAKALREQGVRSGEVVTLVGKNHLPTVLWFLACTQVCTLCAFLAPQPLARLQEKLATLYAEQSPKHLWLAPSCALSEEDITALNAHLLSLPDEWDGTVDGEKVSSQFSCEQLATLIFTSGSTGTPKAVAHTHQQHLASARGLLNKFAFTESDSWLLSLPLYHISGVAILYRWLAVGATLKIGTGDLQSDIAGVTHASLVPTQLKRLLDSRCPLTLKRVLLGGSHIPVELAQMAAKRGIDTWLGYGMTEAASTVTAKRVDGLAGNGELLDYRELRIVDGRIYIGGQTLAQGYYRQGQLVPLTNEQGWFDSKDLGRWQGNNLLIDGRADNLFISGGENIHCEEIEAVLNQHPQVQVAIVVPVQDSEYGARPVAIIRSEAQWSQAIGDAWCQGKLEKFKWPIMYFLLPDTLLDGGIKVSRAAVKAWLDTYQTTFELL</sequence>
<evidence type="ECO:0000256" key="1">
    <source>
        <dbReference type="ARBA" id="ARBA00022428"/>
    </source>
</evidence>
<gene>
    <name evidence="7" type="ORF">CGU03_02565</name>
</gene>
<name>A0A271VXH5_VIBMT</name>
<dbReference type="Pfam" id="PF13193">
    <property type="entry name" value="AMP-binding_C"/>
    <property type="match status" value="1"/>
</dbReference>
<protein>
    <submittedName>
        <fullName evidence="7">O-succinylbenzoate--CoA ligase</fullName>
    </submittedName>
</protein>
<dbReference type="Gene3D" id="3.40.50.12780">
    <property type="entry name" value="N-terminal domain of ligase-like"/>
    <property type="match status" value="1"/>
</dbReference>
<evidence type="ECO:0000313" key="8">
    <source>
        <dbReference type="Proteomes" id="UP000216173"/>
    </source>
</evidence>
<accession>A0A271VXH5</accession>
<organism evidence="7 8">
    <name type="scientific">Vibrio metoecus</name>
    <dbReference type="NCBI Taxonomy" id="1481663"/>
    <lineage>
        <taxon>Bacteria</taxon>
        <taxon>Pseudomonadati</taxon>
        <taxon>Pseudomonadota</taxon>
        <taxon>Gammaproteobacteria</taxon>
        <taxon>Vibrionales</taxon>
        <taxon>Vibrionaceae</taxon>
        <taxon>Vibrio</taxon>
    </lineage>
</organism>
<dbReference type="Proteomes" id="UP000216173">
    <property type="component" value="Unassembled WGS sequence"/>
</dbReference>
<comment type="caution">
    <text evidence="7">The sequence shown here is derived from an EMBL/GenBank/DDBJ whole genome shotgun (WGS) entry which is preliminary data.</text>
</comment>
<dbReference type="GO" id="GO:0031956">
    <property type="term" value="F:medium-chain fatty acid-CoA ligase activity"/>
    <property type="evidence" value="ECO:0007669"/>
    <property type="project" value="TreeGrafter"/>
</dbReference>
<dbReference type="GO" id="GO:0006631">
    <property type="term" value="P:fatty acid metabolic process"/>
    <property type="evidence" value="ECO:0007669"/>
    <property type="project" value="TreeGrafter"/>
</dbReference>
<dbReference type="NCBIfam" id="NF006539">
    <property type="entry name" value="PRK09029.1"/>
    <property type="match status" value="1"/>
</dbReference>
<dbReference type="InterPro" id="IPR042099">
    <property type="entry name" value="ANL_N_sf"/>
</dbReference>
<evidence type="ECO:0000313" key="7">
    <source>
        <dbReference type="EMBL" id="PAR22696.1"/>
    </source>
</evidence>
<dbReference type="RefSeq" id="WP_055044392.1">
    <property type="nucleotide sequence ID" value="NZ_LBGR01000012.1"/>
</dbReference>
<dbReference type="AlphaFoldDB" id="A0A271VXH5"/>
<dbReference type="PROSITE" id="PS00455">
    <property type="entry name" value="AMP_BINDING"/>
    <property type="match status" value="1"/>
</dbReference>
<keyword evidence="1" id="KW-0474">Menaquinone biosynthesis</keyword>
<dbReference type="InterPro" id="IPR025110">
    <property type="entry name" value="AMP-bd_C"/>
</dbReference>
<dbReference type="EMBL" id="NMSH01000002">
    <property type="protein sequence ID" value="PAR22696.1"/>
    <property type="molecule type" value="Genomic_DNA"/>
</dbReference>
<evidence type="ECO:0000259" key="5">
    <source>
        <dbReference type="Pfam" id="PF00501"/>
    </source>
</evidence>
<keyword evidence="4" id="KW-0067">ATP-binding</keyword>
<evidence type="ECO:0000256" key="3">
    <source>
        <dbReference type="ARBA" id="ARBA00022741"/>
    </source>
</evidence>
<dbReference type="CDD" id="cd17630">
    <property type="entry name" value="OSB_MenE-like"/>
    <property type="match status" value="1"/>
</dbReference>
<evidence type="ECO:0000256" key="4">
    <source>
        <dbReference type="ARBA" id="ARBA00022840"/>
    </source>
</evidence>
<dbReference type="GO" id="GO:0005524">
    <property type="term" value="F:ATP binding"/>
    <property type="evidence" value="ECO:0007669"/>
    <property type="project" value="UniProtKB-KW"/>
</dbReference>
<dbReference type="InterPro" id="IPR045851">
    <property type="entry name" value="AMP-bd_C_sf"/>
</dbReference>
<dbReference type="NCBIfam" id="TIGR01923">
    <property type="entry name" value="menE"/>
    <property type="match status" value="1"/>
</dbReference>
<dbReference type="PANTHER" id="PTHR43201">
    <property type="entry name" value="ACYL-COA SYNTHETASE"/>
    <property type="match status" value="1"/>
</dbReference>
<dbReference type="GO" id="GO:0009234">
    <property type="term" value="P:menaquinone biosynthetic process"/>
    <property type="evidence" value="ECO:0007669"/>
    <property type="project" value="UniProtKB-KW"/>
</dbReference>
<evidence type="ECO:0000256" key="2">
    <source>
        <dbReference type="ARBA" id="ARBA00022598"/>
    </source>
</evidence>
<feature type="domain" description="AMP-dependent synthetase/ligase" evidence="5">
    <location>
        <begin position="14"/>
        <end position="335"/>
    </location>
</feature>
<evidence type="ECO:0000259" key="6">
    <source>
        <dbReference type="Pfam" id="PF13193"/>
    </source>
</evidence>
<dbReference type="InterPro" id="IPR010192">
    <property type="entry name" value="MenE"/>
</dbReference>
<feature type="domain" description="AMP-binding enzyme C-terminal" evidence="6">
    <location>
        <begin position="384"/>
        <end position="439"/>
    </location>
</feature>
<dbReference type="PANTHER" id="PTHR43201:SF32">
    <property type="entry name" value="2-SUCCINYLBENZOATE--COA LIGASE, CHLOROPLASTIC_PEROXISOMAL"/>
    <property type="match status" value="1"/>
</dbReference>